<dbReference type="Pfam" id="PF10961">
    <property type="entry name" value="SelK_SelG"/>
    <property type="match status" value="1"/>
</dbReference>
<dbReference type="Proteomes" id="UP001107558">
    <property type="component" value="Chromosome 1"/>
</dbReference>
<evidence type="ECO:0008006" key="5">
    <source>
        <dbReference type="Google" id="ProtNLM"/>
    </source>
</evidence>
<reference evidence="3" key="1">
    <citation type="submission" date="2021-03" db="EMBL/GenBank/DDBJ databases">
        <title>Chromosome level genome of the anhydrobiotic midge Polypedilum vanderplanki.</title>
        <authorList>
            <person name="Yoshida Y."/>
            <person name="Kikawada T."/>
            <person name="Gusev O."/>
        </authorList>
    </citation>
    <scope>NUCLEOTIDE SEQUENCE</scope>
    <source>
        <strain evidence="3">NIAS01</strain>
        <tissue evidence="3">Whole body or cell culture</tissue>
    </source>
</reference>
<dbReference type="EMBL" id="JADBJN010000001">
    <property type="protein sequence ID" value="KAG5683168.1"/>
    <property type="molecule type" value="Genomic_DNA"/>
</dbReference>
<sequence>MPYVGDNGQLLEKPPFTKRIVLFFLGFWQFIIYFFSTLFGQDVTKGGPKYTREYRGRSNGPGGPGGPRPPQRRIGRFRGMSDISCSPMSGG</sequence>
<evidence type="ECO:0000313" key="3">
    <source>
        <dbReference type="EMBL" id="KAG5683168.1"/>
    </source>
</evidence>
<organism evidence="3 4">
    <name type="scientific">Polypedilum vanderplanki</name>
    <name type="common">Sleeping chironomid midge</name>
    <dbReference type="NCBI Taxonomy" id="319348"/>
    <lineage>
        <taxon>Eukaryota</taxon>
        <taxon>Metazoa</taxon>
        <taxon>Ecdysozoa</taxon>
        <taxon>Arthropoda</taxon>
        <taxon>Hexapoda</taxon>
        <taxon>Insecta</taxon>
        <taxon>Pterygota</taxon>
        <taxon>Neoptera</taxon>
        <taxon>Endopterygota</taxon>
        <taxon>Diptera</taxon>
        <taxon>Nematocera</taxon>
        <taxon>Chironomoidea</taxon>
        <taxon>Chironomidae</taxon>
        <taxon>Chironominae</taxon>
        <taxon>Polypedilum</taxon>
        <taxon>Polypedilum</taxon>
    </lineage>
</organism>
<feature type="region of interest" description="Disordered" evidence="1">
    <location>
        <begin position="50"/>
        <end position="91"/>
    </location>
</feature>
<protein>
    <recommendedName>
        <fullName evidence="5">Selenoprotein K</fullName>
    </recommendedName>
</protein>
<evidence type="ECO:0000256" key="1">
    <source>
        <dbReference type="SAM" id="MobiDB-lite"/>
    </source>
</evidence>
<dbReference type="InterPro" id="IPR024491">
    <property type="entry name" value="Se_SelK/SelG"/>
</dbReference>
<keyword evidence="4" id="KW-1185">Reference proteome</keyword>
<dbReference type="OrthoDB" id="167295at2759"/>
<gene>
    <name evidence="3" type="ORF">PVAND_012465</name>
</gene>
<accession>A0A9J6CMJ1</accession>
<dbReference type="AlphaFoldDB" id="A0A9J6CMJ1"/>
<comment type="caution">
    <text evidence="3">The sequence shown here is derived from an EMBL/GenBank/DDBJ whole genome shotgun (WGS) entry which is preliminary data.</text>
</comment>
<evidence type="ECO:0000313" key="4">
    <source>
        <dbReference type="Proteomes" id="UP001107558"/>
    </source>
</evidence>
<keyword evidence="2" id="KW-0812">Transmembrane</keyword>
<keyword evidence="2" id="KW-1133">Transmembrane helix</keyword>
<proteinExistence type="predicted"/>
<name>A0A9J6CMJ1_POLVA</name>
<feature type="transmembrane region" description="Helical" evidence="2">
    <location>
        <begin position="20"/>
        <end position="39"/>
    </location>
</feature>
<keyword evidence="2" id="KW-0472">Membrane</keyword>
<evidence type="ECO:0000256" key="2">
    <source>
        <dbReference type="SAM" id="Phobius"/>
    </source>
</evidence>